<accession>A0A1G6UIG3</accession>
<dbReference type="EMBL" id="FMZB01000010">
    <property type="protein sequence ID" value="SDD41152.1"/>
    <property type="molecule type" value="Genomic_DNA"/>
</dbReference>
<evidence type="ECO:0000256" key="3">
    <source>
        <dbReference type="ARBA" id="ARBA00022475"/>
    </source>
</evidence>
<dbReference type="AlphaFoldDB" id="A0A1G6UIG3"/>
<dbReference type="STRING" id="361279.SAMN05421663_11091"/>
<gene>
    <name evidence="7" type="ORF">SAMN05421663_11091</name>
</gene>
<dbReference type="PANTHER" id="PTHR40043:SF1">
    <property type="entry name" value="UPF0719 INNER MEMBRANE PROTEIN YJFL"/>
    <property type="match status" value="1"/>
</dbReference>
<reference evidence="8" key="1">
    <citation type="submission" date="2016-10" db="EMBL/GenBank/DDBJ databases">
        <authorList>
            <person name="Varghese N."/>
            <person name="Submissions S."/>
        </authorList>
    </citation>
    <scope>NUCLEOTIDE SEQUENCE [LARGE SCALE GENOMIC DNA]</scope>
    <source>
        <strain evidence="8">DSM 21620</strain>
    </source>
</reference>
<evidence type="ECO:0000256" key="2">
    <source>
        <dbReference type="ARBA" id="ARBA00005779"/>
    </source>
</evidence>
<dbReference type="InterPro" id="IPR007140">
    <property type="entry name" value="DUF350"/>
</dbReference>
<dbReference type="PANTHER" id="PTHR40043">
    <property type="entry name" value="UPF0719 INNER MEMBRANE PROTEIN YJFL"/>
    <property type="match status" value="1"/>
</dbReference>
<protein>
    <submittedName>
        <fullName evidence="7">Putative membrane protein</fullName>
    </submittedName>
</protein>
<evidence type="ECO:0000256" key="5">
    <source>
        <dbReference type="ARBA" id="ARBA00022989"/>
    </source>
</evidence>
<evidence type="ECO:0000256" key="4">
    <source>
        <dbReference type="ARBA" id="ARBA00022692"/>
    </source>
</evidence>
<evidence type="ECO:0000256" key="6">
    <source>
        <dbReference type="ARBA" id="ARBA00023136"/>
    </source>
</evidence>
<evidence type="ECO:0000256" key="1">
    <source>
        <dbReference type="ARBA" id="ARBA00004651"/>
    </source>
</evidence>
<dbReference type="Pfam" id="PF03994">
    <property type="entry name" value="DUF350"/>
    <property type="match status" value="1"/>
</dbReference>
<dbReference type="OrthoDB" id="2352756at2"/>
<proteinExistence type="inferred from homology"/>
<dbReference type="GO" id="GO:0005886">
    <property type="term" value="C:plasma membrane"/>
    <property type="evidence" value="ECO:0007669"/>
    <property type="project" value="UniProtKB-SubCell"/>
</dbReference>
<keyword evidence="4" id="KW-0812">Transmembrane</keyword>
<sequence length="134" mass="15001">MESFWENTIVLTAARYSVAVLCIIVFMAIFELVTSYKNWEEIRRGNLSVAMATGGKMFGVANVLRFSYEHNDGILQSIMWSSIGFVMLLIGYFIFEFLTPTYKIDTEIANDNRAVGFISLVISVGLSYVIGASI</sequence>
<keyword evidence="8" id="KW-1185">Reference proteome</keyword>
<dbReference type="RefSeq" id="WP_093728234.1">
    <property type="nucleotide sequence ID" value="NZ_FMZB01000010.1"/>
</dbReference>
<comment type="subcellular location">
    <subcellularLocation>
        <location evidence="1">Cell membrane</location>
        <topology evidence="1">Multi-pass membrane protein</topology>
    </subcellularLocation>
</comment>
<keyword evidence="3" id="KW-1003">Cell membrane</keyword>
<keyword evidence="6" id="KW-0472">Membrane</keyword>
<dbReference type="Proteomes" id="UP000198666">
    <property type="component" value="Unassembled WGS sequence"/>
</dbReference>
<keyword evidence="5" id="KW-1133">Transmembrane helix</keyword>
<evidence type="ECO:0000313" key="7">
    <source>
        <dbReference type="EMBL" id="SDD41152.1"/>
    </source>
</evidence>
<organism evidence="7 8">
    <name type="scientific">Terribacillus halophilus</name>
    <dbReference type="NCBI Taxonomy" id="361279"/>
    <lineage>
        <taxon>Bacteria</taxon>
        <taxon>Bacillati</taxon>
        <taxon>Bacillota</taxon>
        <taxon>Bacilli</taxon>
        <taxon>Bacillales</taxon>
        <taxon>Bacillaceae</taxon>
        <taxon>Terribacillus</taxon>
    </lineage>
</organism>
<name>A0A1G6UIG3_9BACI</name>
<comment type="similarity">
    <text evidence="2">Belongs to the UPF0719 family.</text>
</comment>
<evidence type="ECO:0000313" key="8">
    <source>
        <dbReference type="Proteomes" id="UP000198666"/>
    </source>
</evidence>